<dbReference type="InterPro" id="IPR043502">
    <property type="entry name" value="DNA/RNA_pol_sf"/>
</dbReference>
<name>A0AA40LU78_CNENI</name>
<dbReference type="InterPro" id="IPR036397">
    <property type="entry name" value="RNaseH_sf"/>
</dbReference>
<dbReference type="Gene3D" id="3.10.10.10">
    <property type="entry name" value="HIV Type 1 Reverse Transcriptase, subunit A, domain 1"/>
    <property type="match status" value="1"/>
</dbReference>
<dbReference type="PANTHER" id="PTHR33064:SF38">
    <property type="entry name" value="LRRGT00076-LIKE"/>
    <property type="match status" value="1"/>
</dbReference>
<accession>A0AA40LU78</accession>
<evidence type="ECO:0000259" key="2">
    <source>
        <dbReference type="PROSITE" id="PS50878"/>
    </source>
</evidence>
<dbReference type="InterPro" id="IPR012337">
    <property type="entry name" value="RNaseH-like_sf"/>
</dbReference>
<protein>
    <submittedName>
        <fullName evidence="4">Uncharacterized protein</fullName>
    </submittedName>
</protein>
<dbReference type="EMBL" id="JAULJE010000004">
    <property type="protein sequence ID" value="KAK1343784.1"/>
    <property type="molecule type" value="Genomic_DNA"/>
</dbReference>
<dbReference type="GO" id="GO:0003676">
    <property type="term" value="F:nucleic acid binding"/>
    <property type="evidence" value="ECO:0007669"/>
    <property type="project" value="InterPro"/>
</dbReference>
<dbReference type="AlphaFoldDB" id="A0AA40LU78"/>
<feature type="domain" description="RNase H type-1" evidence="3">
    <location>
        <begin position="309"/>
        <end position="450"/>
    </location>
</feature>
<feature type="non-terminal residue" evidence="4">
    <location>
        <position position="472"/>
    </location>
</feature>
<dbReference type="PANTHER" id="PTHR33064">
    <property type="entry name" value="POL PROTEIN"/>
    <property type="match status" value="1"/>
</dbReference>
<gene>
    <name evidence="4" type="ORF">QTO34_014337</name>
</gene>
<dbReference type="Gene3D" id="3.30.420.10">
    <property type="entry name" value="Ribonuclease H-like superfamily/Ribonuclease H"/>
    <property type="match status" value="1"/>
</dbReference>
<evidence type="ECO:0000256" key="1">
    <source>
        <dbReference type="ARBA" id="ARBA00010879"/>
    </source>
</evidence>
<dbReference type="InterPro" id="IPR043128">
    <property type="entry name" value="Rev_trsase/Diguanyl_cyclase"/>
</dbReference>
<organism evidence="4 5">
    <name type="scientific">Cnephaeus nilssonii</name>
    <name type="common">Northern bat</name>
    <name type="synonym">Eptesicus nilssonii</name>
    <dbReference type="NCBI Taxonomy" id="3371016"/>
    <lineage>
        <taxon>Eukaryota</taxon>
        <taxon>Metazoa</taxon>
        <taxon>Chordata</taxon>
        <taxon>Craniata</taxon>
        <taxon>Vertebrata</taxon>
        <taxon>Euteleostomi</taxon>
        <taxon>Mammalia</taxon>
        <taxon>Eutheria</taxon>
        <taxon>Laurasiatheria</taxon>
        <taxon>Chiroptera</taxon>
        <taxon>Yangochiroptera</taxon>
        <taxon>Vespertilionidae</taxon>
        <taxon>Cnephaeus</taxon>
    </lineage>
</organism>
<evidence type="ECO:0000313" key="5">
    <source>
        <dbReference type="Proteomes" id="UP001177744"/>
    </source>
</evidence>
<dbReference type="InterPro" id="IPR002156">
    <property type="entry name" value="RNaseH_domain"/>
</dbReference>
<dbReference type="Proteomes" id="UP001177744">
    <property type="component" value="Unassembled WGS sequence"/>
</dbReference>
<reference evidence="4" key="1">
    <citation type="submission" date="2023-06" db="EMBL/GenBank/DDBJ databases">
        <title>Reference genome for the Northern bat (Eptesicus nilssonii), a most northern bat species.</title>
        <authorList>
            <person name="Laine V.N."/>
            <person name="Pulliainen A.T."/>
            <person name="Lilley T.M."/>
        </authorList>
    </citation>
    <scope>NUCLEOTIDE SEQUENCE</scope>
    <source>
        <strain evidence="4">BLF_Eptnil</strain>
        <tissue evidence="4">Kidney</tissue>
    </source>
</reference>
<evidence type="ECO:0000313" key="4">
    <source>
        <dbReference type="EMBL" id="KAK1343784.1"/>
    </source>
</evidence>
<sequence length="472" mass="52868">MRPYLKAWPSVSTDNSIWGIVHSLSGMLKNSHSPTFPVQELQAVNKAVINLHSALPNPYTLLGLILLEAEWFTCLNLKDAFFCLLLAPSSQALFAFEWENPTTGAKEQFTWTTLPQGFKHSPTLFSGALARDLSKFPGQDMGCILLQYVDDLLLASSMQTQFWEGTQALLRLLTETGYWVFKRKAQICQREIKYLGFSDLAKPLYEALKGEENAPISWGPEQEKTFTTIKTKITEVPALGLPDNNRVALGVLTQGLGPWQRPVATSPNRLTQLPLDGPHDSEGTHEHDSLEALEEVYSSWPDLTDRPLQNLDLVLFTDGSSFLDEGKRRAGYAVISNFEIIDAQALPEGWSSQRAELWALVRALNLSKDKSANIYIDSRYAFATLHIHGAIYKERGLLMARGKGIKNQNEILKLLEAVWDPKEVVVTKKEKTQCQKGTITQTLAAKEWAVPSRIMLATELPEPLKYTPQEVL</sequence>
<dbReference type="InterPro" id="IPR000477">
    <property type="entry name" value="RT_dom"/>
</dbReference>
<keyword evidence="5" id="KW-1185">Reference proteome</keyword>
<comment type="similarity">
    <text evidence="1">Belongs to the beta type-B retroviral polymerase family. HERV class-II K(HML-2) pol subfamily.</text>
</comment>
<dbReference type="GO" id="GO:0004523">
    <property type="term" value="F:RNA-DNA hybrid ribonuclease activity"/>
    <property type="evidence" value="ECO:0007669"/>
    <property type="project" value="InterPro"/>
</dbReference>
<comment type="caution">
    <text evidence="4">The sequence shown here is derived from an EMBL/GenBank/DDBJ whole genome shotgun (WGS) entry which is preliminary data.</text>
</comment>
<feature type="domain" description="Reverse transcriptase" evidence="2">
    <location>
        <begin position="1"/>
        <end position="199"/>
    </location>
</feature>
<dbReference type="Pfam" id="PF00075">
    <property type="entry name" value="RNase_H"/>
    <property type="match status" value="1"/>
</dbReference>
<dbReference type="GO" id="GO:0006259">
    <property type="term" value="P:DNA metabolic process"/>
    <property type="evidence" value="ECO:0007669"/>
    <property type="project" value="UniProtKB-ARBA"/>
</dbReference>
<proteinExistence type="inferred from homology"/>
<dbReference type="SUPFAM" id="SSF56672">
    <property type="entry name" value="DNA/RNA polymerases"/>
    <property type="match status" value="1"/>
</dbReference>
<dbReference type="PROSITE" id="PS50878">
    <property type="entry name" value="RT_POL"/>
    <property type="match status" value="1"/>
</dbReference>
<dbReference type="Gene3D" id="3.30.70.270">
    <property type="match status" value="2"/>
</dbReference>
<dbReference type="SUPFAM" id="SSF53098">
    <property type="entry name" value="Ribonuclease H-like"/>
    <property type="match status" value="1"/>
</dbReference>
<dbReference type="PROSITE" id="PS50879">
    <property type="entry name" value="RNASE_H_1"/>
    <property type="match status" value="1"/>
</dbReference>
<dbReference type="Pfam" id="PF00078">
    <property type="entry name" value="RVT_1"/>
    <property type="match status" value="1"/>
</dbReference>
<dbReference type="InterPro" id="IPR051320">
    <property type="entry name" value="Viral_Replic_Matur_Polypro"/>
</dbReference>
<dbReference type="CDD" id="cd09273">
    <property type="entry name" value="RNase_HI_RT_Bel"/>
    <property type="match status" value="1"/>
</dbReference>
<evidence type="ECO:0000259" key="3">
    <source>
        <dbReference type="PROSITE" id="PS50879"/>
    </source>
</evidence>